<dbReference type="PANTHER" id="PTHR43066:SF11">
    <property type="entry name" value="PEPTIDASE S54 RHOMBOID DOMAIN-CONTAINING PROTEIN"/>
    <property type="match status" value="1"/>
</dbReference>
<dbReference type="RefSeq" id="WP_088260093.1">
    <property type="nucleotide sequence ID" value="NZ_NIDE01000019.1"/>
</dbReference>
<feature type="transmembrane region" description="Helical" evidence="6">
    <location>
        <begin position="16"/>
        <end position="38"/>
    </location>
</feature>
<dbReference type="InterPro" id="IPR035952">
    <property type="entry name" value="Rhomboid-like_sf"/>
</dbReference>
<keyword evidence="4 6" id="KW-0472">Membrane</keyword>
<gene>
    <name evidence="8" type="ORF">FRUB_09708</name>
</gene>
<feature type="transmembrane region" description="Helical" evidence="6">
    <location>
        <begin position="195"/>
        <end position="212"/>
    </location>
</feature>
<evidence type="ECO:0000256" key="2">
    <source>
        <dbReference type="ARBA" id="ARBA00022692"/>
    </source>
</evidence>
<dbReference type="GO" id="GO:0004252">
    <property type="term" value="F:serine-type endopeptidase activity"/>
    <property type="evidence" value="ECO:0007669"/>
    <property type="project" value="InterPro"/>
</dbReference>
<dbReference type="EMBL" id="NIDE01000019">
    <property type="protein sequence ID" value="OWK34866.1"/>
    <property type="molecule type" value="Genomic_DNA"/>
</dbReference>
<keyword evidence="8" id="KW-0645">Protease</keyword>
<evidence type="ECO:0000256" key="6">
    <source>
        <dbReference type="SAM" id="Phobius"/>
    </source>
</evidence>
<sequence length="315" mass="35191">MGIYDRDYYRESSTDWWGFLGSRPATVGLIVVSCAVFVGQLMTRVGRDGSDLFMLWGDFYPPAIFHGQVWRLLTAYFLDDTSNFLRLAFNMLILYWAGREIEGIYGSREFLCFYLFSALLISLGSLVLAATELIDPEHHQIGSGGPVTTTFLLYACHYPYRKILLFFILPVPVWALALGTLVIGFMGALGSGRPGIGLTTYLIGGLFAYLYFRSSLRLSSLLAVSFTARARRAPPPRLFVPPVDDDRDPVRATPPNRGGRGAAAERDGSTLDEHLEAKVDQVLEKVARFGRESLSPDEHELLLKASEIYKRRRGS</sequence>
<dbReference type="AlphaFoldDB" id="A0A225DC47"/>
<dbReference type="GO" id="GO:0016020">
    <property type="term" value="C:membrane"/>
    <property type="evidence" value="ECO:0007669"/>
    <property type="project" value="UniProtKB-SubCell"/>
</dbReference>
<accession>A0A225DC47</accession>
<evidence type="ECO:0000259" key="7">
    <source>
        <dbReference type="Pfam" id="PF01694"/>
    </source>
</evidence>
<evidence type="ECO:0000256" key="4">
    <source>
        <dbReference type="ARBA" id="ARBA00023136"/>
    </source>
</evidence>
<evidence type="ECO:0000256" key="5">
    <source>
        <dbReference type="SAM" id="MobiDB-lite"/>
    </source>
</evidence>
<feature type="transmembrane region" description="Helical" evidence="6">
    <location>
        <begin position="110"/>
        <end position="134"/>
    </location>
</feature>
<comment type="subcellular location">
    <subcellularLocation>
        <location evidence="1">Membrane</location>
        <topology evidence="1">Multi-pass membrane protein</topology>
    </subcellularLocation>
</comment>
<keyword evidence="2 6" id="KW-0812">Transmembrane</keyword>
<name>A0A225DC47_9BACT</name>
<dbReference type="SUPFAM" id="SSF144091">
    <property type="entry name" value="Rhomboid-like"/>
    <property type="match status" value="1"/>
</dbReference>
<feature type="transmembrane region" description="Helical" evidence="6">
    <location>
        <begin position="163"/>
        <end position="189"/>
    </location>
</feature>
<dbReference type="Pfam" id="PF01694">
    <property type="entry name" value="Rhomboid"/>
    <property type="match status" value="1"/>
</dbReference>
<keyword evidence="3 6" id="KW-1133">Transmembrane helix</keyword>
<feature type="transmembrane region" description="Helical" evidence="6">
    <location>
        <begin position="140"/>
        <end position="156"/>
    </location>
</feature>
<feature type="domain" description="Peptidase S54 rhomboid" evidence="7">
    <location>
        <begin position="67"/>
        <end position="211"/>
    </location>
</feature>
<feature type="transmembrane region" description="Helical" evidence="6">
    <location>
        <begin position="83"/>
        <end position="98"/>
    </location>
</feature>
<organism evidence="8 9">
    <name type="scientific">Fimbriiglobus ruber</name>
    <dbReference type="NCBI Taxonomy" id="1908690"/>
    <lineage>
        <taxon>Bacteria</taxon>
        <taxon>Pseudomonadati</taxon>
        <taxon>Planctomycetota</taxon>
        <taxon>Planctomycetia</taxon>
        <taxon>Gemmatales</taxon>
        <taxon>Gemmataceae</taxon>
        <taxon>Fimbriiglobus</taxon>
    </lineage>
</organism>
<dbReference type="OrthoDB" id="9813074at2"/>
<evidence type="ECO:0000256" key="1">
    <source>
        <dbReference type="ARBA" id="ARBA00004141"/>
    </source>
</evidence>
<dbReference type="GO" id="GO:0006508">
    <property type="term" value="P:proteolysis"/>
    <property type="evidence" value="ECO:0007669"/>
    <property type="project" value="UniProtKB-KW"/>
</dbReference>
<reference evidence="9" key="1">
    <citation type="submission" date="2017-06" db="EMBL/GenBank/DDBJ databases">
        <title>Genome analysis of Fimbriiglobus ruber SP5, the first member of the order Planctomycetales with confirmed chitinolytic capability.</title>
        <authorList>
            <person name="Ravin N.V."/>
            <person name="Rakitin A.L."/>
            <person name="Ivanova A.A."/>
            <person name="Beletsky A.V."/>
            <person name="Kulichevskaya I.S."/>
            <person name="Mardanov A.V."/>
            <person name="Dedysh S.N."/>
        </authorList>
    </citation>
    <scope>NUCLEOTIDE SEQUENCE [LARGE SCALE GENOMIC DNA]</scope>
    <source>
        <strain evidence="9">SP5</strain>
    </source>
</reference>
<feature type="region of interest" description="Disordered" evidence="5">
    <location>
        <begin position="237"/>
        <end position="272"/>
    </location>
</feature>
<comment type="caution">
    <text evidence="8">The sequence shown here is derived from an EMBL/GenBank/DDBJ whole genome shotgun (WGS) entry which is preliminary data.</text>
</comment>
<evidence type="ECO:0000313" key="8">
    <source>
        <dbReference type="EMBL" id="OWK34866.1"/>
    </source>
</evidence>
<dbReference type="InterPro" id="IPR022764">
    <property type="entry name" value="Peptidase_S54_rhomboid_dom"/>
</dbReference>
<dbReference type="PROSITE" id="PS51257">
    <property type="entry name" value="PROKAR_LIPOPROTEIN"/>
    <property type="match status" value="1"/>
</dbReference>
<dbReference type="Gene3D" id="1.20.1540.10">
    <property type="entry name" value="Rhomboid-like"/>
    <property type="match status" value="1"/>
</dbReference>
<keyword evidence="8" id="KW-0378">Hydrolase</keyword>
<feature type="compositionally biased region" description="Basic and acidic residues" evidence="5">
    <location>
        <begin position="263"/>
        <end position="272"/>
    </location>
</feature>
<dbReference type="PANTHER" id="PTHR43066">
    <property type="entry name" value="RHOMBOID-RELATED PROTEIN"/>
    <property type="match status" value="1"/>
</dbReference>
<dbReference type="Proteomes" id="UP000214646">
    <property type="component" value="Unassembled WGS sequence"/>
</dbReference>
<feature type="transmembrane region" description="Helical" evidence="6">
    <location>
        <begin position="59"/>
        <end position="77"/>
    </location>
</feature>
<proteinExistence type="predicted"/>
<evidence type="ECO:0000256" key="3">
    <source>
        <dbReference type="ARBA" id="ARBA00022989"/>
    </source>
</evidence>
<evidence type="ECO:0000313" key="9">
    <source>
        <dbReference type="Proteomes" id="UP000214646"/>
    </source>
</evidence>
<protein>
    <submittedName>
        <fullName evidence="8">Rhomboid family serine protease</fullName>
    </submittedName>
</protein>
<keyword evidence="9" id="KW-1185">Reference proteome</keyword>